<dbReference type="GO" id="GO:0006508">
    <property type="term" value="P:proteolysis"/>
    <property type="evidence" value="ECO:0007669"/>
    <property type="project" value="UniProtKB-KW"/>
</dbReference>
<keyword evidence="5 6" id="KW-0482">Metalloprotease</keyword>
<protein>
    <recommendedName>
        <fullName evidence="7">Peptidase M3A/M3B catalytic domain-containing protein</fullName>
    </recommendedName>
</protein>
<dbReference type="InterPro" id="IPR001567">
    <property type="entry name" value="Pept_M3A_M3B_dom"/>
</dbReference>
<dbReference type="GO" id="GO:0046872">
    <property type="term" value="F:metal ion binding"/>
    <property type="evidence" value="ECO:0007669"/>
    <property type="project" value="UniProtKB-UniRule"/>
</dbReference>
<accession>A0A5S9MHK4</accession>
<evidence type="ECO:0000256" key="2">
    <source>
        <dbReference type="ARBA" id="ARBA00022723"/>
    </source>
</evidence>
<dbReference type="Proteomes" id="UP000464658">
    <property type="component" value="Chromosome"/>
</dbReference>
<evidence type="ECO:0000313" key="9">
    <source>
        <dbReference type="Proteomes" id="UP000464658"/>
    </source>
</evidence>
<organism evidence="8 9">
    <name type="scientific">Bacillus safensis</name>
    <dbReference type="NCBI Taxonomy" id="561879"/>
    <lineage>
        <taxon>Bacteria</taxon>
        <taxon>Bacillati</taxon>
        <taxon>Bacillota</taxon>
        <taxon>Bacilli</taxon>
        <taxon>Bacillales</taxon>
        <taxon>Bacillaceae</taxon>
        <taxon>Bacillus</taxon>
    </lineage>
</organism>
<dbReference type="Pfam" id="PF01432">
    <property type="entry name" value="Peptidase_M3"/>
    <property type="match status" value="1"/>
</dbReference>
<dbReference type="SUPFAM" id="SSF55486">
    <property type="entry name" value="Metalloproteases ('zincins'), catalytic domain"/>
    <property type="match status" value="1"/>
</dbReference>
<keyword evidence="3 6" id="KW-0378">Hydrolase</keyword>
<keyword evidence="2 6" id="KW-0479">Metal-binding</keyword>
<dbReference type="Gene3D" id="1.10.1370.20">
    <property type="entry name" value="Oligoendopeptidase f, C-terminal domain"/>
    <property type="match status" value="1"/>
</dbReference>
<keyword evidence="4 6" id="KW-0862">Zinc</keyword>
<dbReference type="InterPro" id="IPR042088">
    <property type="entry name" value="OligoPept_F_C"/>
</dbReference>
<evidence type="ECO:0000259" key="7">
    <source>
        <dbReference type="Pfam" id="PF01432"/>
    </source>
</evidence>
<proteinExistence type="inferred from homology"/>
<evidence type="ECO:0000256" key="6">
    <source>
        <dbReference type="RuleBase" id="RU003435"/>
    </source>
</evidence>
<dbReference type="EMBL" id="AP021906">
    <property type="protein sequence ID" value="BBP92583.1"/>
    <property type="molecule type" value="Genomic_DNA"/>
</dbReference>
<evidence type="ECO:0000313" key="8">
    <source>
        <dbReference type="EMBL" id="BBP92583.1"/>
    </source>
</evidence>
<gene>
    <name evidence="8" type="ORF">BsIDN1_62010</name>
</gene>
<evidence type="ECO:0000256" key="1">
    <source>
        <dbReference type="ARBA" id="ARBA00022670"/>
    </source>
</evidence>
<comment type="similarity">
    <text evidence="6">Belongs to the peptidase M3 family.</text>
</comment>
<name>A0A5S9MHK4_BACIA</name>
<evidence type="ECO:0000256" key="4">
    <source>
        <dbReference type="ARBA" id="ARBA00022833"/>
    </source>
</evidence>
<evidence type="ECO:0000256" key="5">
    <source>
        <dbReference type="ARBA" id="ARBA00023049"/>
    </source>
</evidence>
<dbReference type="AlphaFoldDB" id="A0A5S9MHK4"/>
<reference evidence="8 9" key="1">
    <citation type="submission" date="2019-12" db="EMBL/GenBank/DDBJ databases">
        <title>Full genome sequence of a Bacillus safensis strain isolated from commercially available natto in Indonesia.</title>
        <authorList>
            <person name="Yoshida M."/>
            <person name="Uomi M."/>
            <person name="Waturangi D."/>
            <person name="Ekaputri J.J."/>
            <person name="Setiamarga D.H.E."/>
        </authorList>
    </citation>
    <scope>NUCLEOTIDE SEQUENCE [LARGE SCALE GENOMIC DNA]</scope>
    <source>
        <strain evidence="8 9">IDN1</strain>
    </source>
</reference>
<dbReference type="GO" id="GO:0004222">
    <property type="term" value="F:metalloendopeptidase activity"/>
    <property type="evidence" value="ECO:0007669"/>
    <property type="project" value="InterPro"/>
</dbReference>
<evidence type="ECO:0000256" key="3">
    <source>
        <dbReference type="ARBA" id="ARBA00022801"/>
    </source>
</evidence>
<keyword evidence="1 6" id="KW-0645">Protease</keyword>
<comment type="cofactor">
    <cofactor evidence="6">
        <name>Zn(2+)</name>
        <dbReference type="ChEBI" id="CHEBI:29105"/>
    </cofactor>
    <text evidence="6">Binds 1 zinc ion.</text>
</comment>
<sequence>MATLAHELGHSFHQEVMQDVRILNRKYAMNVAETASTFAEMIVADASLKEAANEEERLSLLEDKLQRSVAFFMNIQSRFLFEQRF</sequence>
<feature type="domain" description="Peptidase M3A/M3B catalytic" evidence="7">
    <location>
        <begin position="2"/>
        <end position="83"/>
    </location>
</feature>